<keyword evidence="3" id="KW-1185">Reference proteome</keyword>
<dbReference type="GO" id="GO:0004497">
    <property type="term" value="F:monooxygenase activity"/>
    <property type="evidence" value="ECO:0007669"/>
    <property type="project" value="InterPro"/>
</dbReference>
<dbReference type="GO" id="GO:0016705">
    <property type="term" value="F:oxidoreductase activity, acting on paired donors, with incorporation or reduction of molecular oxygen"/>
    <property type="evidence" value="ECO:0007669"/>
    <property type="project" value="InterPro"/>
</dbReference>
<dbReference type="AlphaFoldDB" id="A0A6G1IUW1"/>
<sequence length="279" mass="32239">MTPICGHFSPLFEEHYGNFSQLYISENAVELSSSSSQYLYSPSILYRPRWRESLHYIGAASTLSLIICVLIYYFTLFRFLSEKGVLRVRDGRLRLPALPYAVPLLYNALELAWSPARFLEYITSSKALTSKPGTIFALSRILNTPKKVIPFYAADYSGMAAKPRKESTVRHEDRIHYWQAHTNQKWLSGASIRLMSENYLRFLNDELARSISGNDWVDVPDLYRFLQIHVSTAAIKAMMGTEIFKQYQTLVEDFWEFDRKEIGADWLEVIFIGACHYAL</sequence>
<organism evidence="2 3">
    <name type="scientific">Lentithecium fluviatile CBS 122367</name>
    <dbReference type="NCBI Taxonomy" id="1168545"/>
    <lineage>
        <taxon>Eukaryota</taxon>
        <taxon>Fungi</taxon>
        <taxon>Dikarya</taxon>
        <taxon>Ascomycota</taxon>
        <taxon>Pezizomycotina</taxon>
        <taxon>Dothideomycetes</taxon>
        <taxon>Pleosporomycetidae</taxon>
        <taxon>Pleosporales</taxon>
        <taxon>Massarineae</taxon>
        <taxon>Lentitheciaceae</taxon>
        <taxon>Lentithecium</taxon>
    </lineage>
</organism>
<dbReference type="EMBL" id="MU005588">
    <property type="protein sequence ID" value="KAF2682032.1"/>
    <property type="molecule type" value="Genomic_DNA"/>
</dbReference>
<protein>
    <recommendedName>
        <fullName evidence="4">Cytochrome P450</fullName>
    </recommendedName>
</protein>
<dbReference type="OrthoDB" id="3366823at2759"/>
<dbReference type="GO" id="GO:0005506">
    <property type="term" value="F:iron ion binding"/>
    <property type="evidence" value="ECO:0007669"/>
    <property type="project" value="InterPro"/>
</dbReference>
<name>A0A6G1IUW1_9PLEO</name>
<dbReference type="GO" id="GO:0020037">
    <property type="term" value="F:heme binding"/>
    <property type="evidence" value="ECO:0007669"/>
    <property type="project" value="InterPro"/>
</dbReference>
<evidence type="ECO:0000313" key="2">
    <source>
        <dbReference type="EMBL" id="KAF2682032.1"/>
    </source>
</evidence>
<evidence type="ECO:0000256" key="1">
    <source>
        <dbReference type="SAM" id="Phobius"/>
    </source>
</evidence>
<feature type="transmembrane region" description="Helical" evidence="1">
    <location>
        <begin position="56"/>
        <end position="80"/>
    </location>
</feature>
<dbReference type="Proteomes" id="UP000799291">
    <property type="component" value="Unassembled WGS sequence"/>
</dbReference>
<dbReference type="InterPro" id="IPR036396">
    <property type="entry name" value="Cyt_P450_sf"/>
</dbReference>
<dbReference type="Gene3D" id="1.10.630.10">
    <property type="entry name" value="Cytochrome P450"/>
    <property type="match status" value="1"/>
</dbReference>
<keyword evidence="1" id="KW-0812">Transmembrane</keyword>
<proteinExistence type="predicted"/>
<evidence type="ECO:0000313" key="3">
    <source>
        <dbReference type="Proteomes" id="UP000799291"/>
    </source>
</evidence>
<keyword evidence="1" id="KW-1133">Transmembrane helix</keyword>
<evidence type="ECO:0008006" key="4">
    <source>
        <dbReference type="Google" id="ProtNLM"/>
    </source>
</evidence>
<reference evidence="2" key="1">
    <citation type="journal article" date="2020" name="Stud. Mycol.">
        <title>101 Dothideomycetes genomes: a test case for predicting lifestyles and emergence of pathogens.</title>
        <authorList>
            <person name="Haridas S."/>
            <person name="Albert R."/>
            <person name="Binder M."/>
            <person name="Bloem J."/>
            <person name="Labutti K."/>
            <person name="Salamov A."/>
            <person name="Andreopoulos B."/>
            <person name="Baker S."/>
            <person name="Barry K."/>
            <person name="Bills G."/>
            <person name="Bluhm B."/>
            <person name="Cannon C."/>
            <person name="Castanera R."/>
            <person name="Culley D."/>
            <person name="Daum C."/>
            <person name="Ezra D."/>
            <person name="Gonzalez J."/>
            <person name="Henrissat B."/>
            <person name="Kuo A."/>
            <person name="Liang C."/>
            <person name="Lipzen A."/>
            <person name="Lutzoni F."/>
            <person name="Magnuson J."/>
            <person name="Mondo S."/>
            <person name="Nolan M."/>
            <person name="Ohm R."/>
            <person name="Pangilinan J."/>
            <person name="Park H.-J."/>
            <person name="Ramirez L."/>
            <person name="Alfaro M."/>
            <person name="Sun H."/>
            <person name="Tritt A."/>
            <person name="Yoshinaga Y."/>
            <person name="Zwiers L.-H."/>
            <person name="Turgeon B."/>
            <person name="Goodwin S."/>
            <person name="Spatafora J."/>
            <person name="Crous P."/>
            <person name="Grigoriev I."/>
        </authorList>
    </citation>
    <scope>NUCLEOTIDE SEQUENCE</scope>
    <source>
        <strain evidence="2">CBS 122367</strain>
    </source>
</reference>
<gene>
    <name evidence="2" type="ORF">K458DRAFT_391073</name>
</gene>
<keyword evidence="1" id="KW-0472">Membrane</keyword>
<accession>A0A6G1IUW1</accession>